<dbReference type="EMBL" id="NBIV01000016">
    <property type="protein sequence ID" value="PXF48154.1"/>
    <property type="molecule type" value="Genomic_DNA"/>
</dbReference>
<keyword evidence="2" id="KW-0539">Nucleus</keyword>
<dbReference type="AlphaFoldDB" id="A0A2V3J1B1"/>
<gene>
    <name evidence="6" type="ORF">BWQ96_02106</name>
</gene>
<dbReference type="GO" id="GO:0005634">
    <property type="term" value="C:nucleus"/>
    <property type="evidence" value="ECO:0007669"/>
    <property type="project" value="UniProtKB-UniRule"/>
</dbReference>
<evidence type="ECO:0000259" key="5">
    <source>
        <dbReference type="PROSITE" id="PS50118"/>
    </source>
</evidence>
<evidence type="ECO:0000256" key="4">
    <source>
        <dbReference type="SAM" id="MobiDB-lite"/>
    </source>
</evidence>
<feature type="domain" description="HMG box" evidence="5">
    <location>
        <begin position="357"/>
        <end position="426"/>
    </location>
</feature>
<dbReference type="Pfam" id="PF00505">
    <property type="entry name" value="HMG_box"/>
    <property type="match status" value="1"/>
</dbReference>
<feature type="region of interest" description="Disordered" evidence="4">
    <location>
        <begin position="1"/>
        <end position="48"/>
    </location>
</feature>
<feature type="DNA-binding region" description="HMG box" evidence="2">
    <location>
        <begin position="215"/>
        <end position="286"/>
    </location>
</feature>
<evidence type="ECO:0000256" key="2">
    <source>
        <dbReference type="PROSITE-ProRule" id="PRU00267"/>
    </source>
</evidence>
<dbReference type="GO" id="GO:0003677">
    <property type="term" value="F:DNA binding"/>
    <property type="evidence" value="ECO:0007669"/>
    <property type="project" value="UniProtKB-UniRule"/>
</dbReference>
<evidence type="ECO:0000313" key="7">
    <source>
        <dbReference type="Proteomes" id="UP000247409"/>
    </source>
</evidence>
<sequence length="430" mass="49507">MAPSTRTRAARARKPLAQLNHNEPIHTTPPLTAKPQEETVVETPPKPDIDQITEHLQQTTIANDHLETQPAPSAQLPNANPFGGAILSSASAAAPLALPKRPLTAYQQFCKQNRDAICQQIPKASFSQVNSKLGQQWRALSSEEQQQYQQQVMEDRQRYDREMHHINEQRTQAEKERLAIDFYHHQLKVEKALEMYEKHLEQHSPSSDNTAPAAPKQPRSAYNFFMAARFKEIDGNIGFGATAQIAEEWKQLQSSRKKKDKTLLANFNKMVADDEQRYRVEMEQYQTVLDQHTAKKAKESEQFKQRALEAYEASLRDKEDAQAFRKMQTQLKAVERELRKKAREDKKAAKEAKAAEPKRPKNAYAIFFSKLAPEVSEYIRQHDVEHSMAKEIAARWKALSDREKKPYVLEAEKDRERYQKEMNAFSSAQN</sequence>
<dbReference type="PROSITE" id="PS50118">
    <property type="entry name" value="HMG_BOX_2"/>
    <property type="match status" value="3"/>
</dbReference>
<feature type="DNA-binding region" description="HMG box" evidence="2">
    <location>
        <begin position="357"/>
        <end position="426"/>
    </location>
</feature>
<dbReference type="InterPro" id="IPR036910">
    <property type="entry name" value="HMG_box_dom_sf"/>
</dbReference>
<dbReference type="PANTHER" id="PTHR48112:SF22">
    <property type="entry name" value="MITOCHONDRIAL TRANSCRIPTION FACTOR A, ISOFORM B"/>
    <property type="match status" value="1"/>
</dbReference>
<feature type="domain" description="HMG box" evidence="5">
    <location>
        <begin position="99"/>
        <end position="167"/>
    </location>
</feature>
<protein>
    <submittedName>
        <fullName evidence="6">High mobility group B protein 13</fullName>
    </submittedName>
</protein>
<dbReference type="STRING" id="448386.A0A2V3J1B1"/>
<reference evidence="6 7" key="1">
    <citation type="journal article" date="2018" name="Mol. Biol. Evol.">
        <title>Analysis of the draft genome of the red seaweed Gracilariopsis chorda provides insights into genome size evolution in Rhodophyta.</title>
        <authorList>
            <person name="Lee J."/>
            <person name="Yang E.C."/>
            <person name="Graf L."/>
            <person name="Yang J.H."/>
            <person name="Qiu H."/>
            <person name="Zel Zion U."/>
            <person name="Chan C.X."/>
            <person name="Stephens T.G."/>
            <person name="Weber A.P.M."/>
            <person name="Boo G.H."/>
            <person name="Boo S.M."/>
            <person name="Kim K.M."/>
            <person name="Shin Y."/>
            <person name="Jung M."/>
            <person name="Lee S.J."/>
            <person name="Yim H.S."/>
            <person name="Lee J.H."/>
            <person name="Bhattacharya D."/>
            <person name="Yoon H.S."/>
        </authorList>
    </citation>
    <scope>NUCLEOTIDE SEQUENCE [LARGE SCALE GENOMIC DNA]</scope>
    <source>
        <strain evidence="6 7">SKKU-2015</strain>
        <tissue evidence="6">Whole body</tissue>
    </source>
</reference>
<dbReference type="InterPro" id="IPR009071">
    <property type="entry name" value="HMG_box_dom"/>
</dbReference>
<dbReference type="Gene3D" id="1.10.30.10">
    <property type="entry name" value="High mobility group box domain"/>
    <property type="match status" value="3"/>
</dbReference>
<keyword evidence="7" id="KW-1185">Reference proteome</keyword>
<feature type="DNA-binding region" description="HMG box" evidence="2">
    <location>
        <begin position="99"/>
        <end position="167"/>
    </location>
</feature>
<feature type="domain" description="HMG box" evidence="5">
    <location>
        <begin position="215"/>
        <end position="286"/>
    </location>
</feature>
<dbReference type="PANTHER" id="PTHR48112">
    <property type="entry name" value="HIGH MOBILITY GROUP PROTEIN DSP1"/>
    <property type="match status" value="1"/>
</dbReference>
<evidence type="ECO:0000256" key="1">
    <source>
        <dbReference type="ARBA" id="ARBA00023125"/>
    </source>
</evidence>
<dbReference type="OrthoDB" id="1919336at2759"/>
<name>A0A2V3J1B1_9FLOR</name>
<evidence type="ECO:0000313" key="6">
    <source>
        <dbReference type="EMBL" id="PXF48154.1"/>
    </source>
</evidence>
<feature type="coiled-coil region" evidence="3">
    <location>
        <begin position="282"/>
        <end position="355"/>
    </location>
</feature>
<dbReference type="SMART" id="SM00398">
    <property type="entry name" value="HMG"/>
    <property type="match status" value="3"/>
</dbReference>
<accession>A0A2V3J1B1</accession>
<organism evidence="6 7">
    <name type="scientific">Gracilariopsis chorda</name>
    <dbReference type="NCBI Taxonomy" id="448386"/>
    <lineage>
        <taxon>Eukaryota</taxon>
        <taxon>Rhodophyta</taxon>
        <taxon>Florideophyceae</taxon>
        <taxon>Rhodymeniophycidae</taxon>
        <taxon>Gracilariales</taxon>
        <taxon>Gracilariaceae</taxon>
        <taxon>Gracilariopsis</taxon>
    </lineage>
</organism>
<dbReference type="Proteomes" id="UP000247409">
    <property type="component" value="Unassembled WGS sequence"/>
</dbReference>
<keyword evidence="3" id="KW-0175">Coiled coil</keyword>
<evidence type="ECO:0000256" key="3">
    <source>
        <dbReference type="SAM" id="Coils"/>
    </source>
</evidence>
<keyword evidence="1 2" id="KW-0238">DNA-binding</keyword>
<dbReference type="Pfam" id="PF09011">
    <property type="entry name" value="HMG_box_2"/>
    <property type="match status" value="1"/>
</dbReference>
<proteinExistence type="predicted"/>
<dbReference type="SUPFAM" id="SSF47095">
    <property type="entry name" value="HMG-box"/>
    <property type="match status" value="3"/>
</dbReference>
<dbReference type="InterPro" id="IPR050342">
    <property type="entry name" value="HMGB"/>
</dbReference>
<comment type="caution">
    <text evidence="6">The sequence shown here is derived from an EMBL/GenBank/DDBJ whole genome shotgun (WGS) entry which is preliminary data.</text>
</comment>